<dbReference type="GO" id="GO:0005886">
    <property type="term" value="C:plasma membrane"/>
    <property type="evidence" value="ECO:0007669"/>
    <property type="project" value="UniProtKB-SubCell"/>
</dbReference>
<gene>
    <name evidence="12" type="ORF">CSW64_17785</name>
</gene>
<evidence type="ECO:0000256" key="5">
    <source>
        <dbReference type="ARBA" id="ARBA00022692"/>
    </source>
</evidence>
<evidence type="ECO:0000256" key="7">
    <source>
        <dbReference type="ARBA" id="ARBA00022989"/>
    </source>
</evidence>
<dbReference type="GO" id="GO:0015293">
    <property type="term" value="F:symporter activity"/>
    <property type="evidence" value="ECO:0007669"/>
    <property type="project" value="UniProtKB-KW"/>
</dbReference>
<evidence type="ECO:0000256" key="4">
    <source>
        <dbReference type="ARBA" id="ARBA00022475"/>
    </source>
</evidence>
<feature type="transmembrane region" description="Helical" evidence="10">
    <location>
        <begin position="166"/>
        <end position="189"/>
    </location>
</feature>
<feature type="domain" description="Major facilitator superfamily (MFS) profile" evidence="11">
    <location>
        <begin position="29"/>
        <end position="436"/>
    </location>
</feature>
<dbReference type="PANTHER" id="PTHR43528:SF1">
    <property type="entry name" value="ALPHA-KETOGLUTARATE PERMEASE"/>
    <property type="match status" value="1"/>
</dbReference>
<feature type="transmembrane region" description="Helical" evidence="10">
    <location>
        <begin position="201"/>
        <end position="220"/>
    </location>
</feature>
<evidence type="ECO:0000256" key="3">
    <source>
        <dbReference type="ARBA" id="ARBA00022448"/>
    </source>
</evidence>
<keyword evidence="4" id="KW-1003">Cell membrane</keyword>
<feature type="transmembrane region" description="Helical" evidence="10">
    <location>
        <begin position="346"/>
        <end position="369"/>
    </location>
</feature>
<dbReference type="RefSeq" id="WP_099623355.1">
    <property type="nucleotide sequence ID" value="NZ_CP024201.1"/>
</dbReference>
<organism evidence="12 13">
    <name type="scientific">Caulobacter mirabilis</name>
    <dbReference type="NCBI Taxonomy" id="69666"/>
    <lineage>
        <taxon>Bacteria</taxon>
        <taxon>Pseudomonadati</taxon>
        <taxon>Pseudomonadota</taxon>
        <taxon>Alphaproteobacteria</taxon>
        <taxon>Caulobacterales</taxon>
        <taxon>Caulobacteraceae</taxon>
        <taxon>Caulobacter</taxon>
    </lineage>
</organism>
<feature type="transmembrane region" description="Helical" evidence="10">
    <location>
        <begin position="100"/>
        <end position="119"/>
    </location>
</feature>
<evidence type="ECO:0000256" key="2">
    <source>
        <dbReference type="ARBA" id="ARBA00008240"/>
    </source>
</evidence>
<evidence type="ECO:0000259" key="11">
    <source>
        <dbReference type="PROSITE" id="PS50850"/>
    </source>
</evidence>
<evidence type="ECO:0000256" key="1">
    <source>
        <dbReference type="ARBA" id="ARBA00004651"/>
    </source>
</evidence>
<evidence type="ECO:0000313" key="12">
    <source>
        <dbReference type="EMBL" id="ATQ44107.1"/>
    </source>
</evidence>
<dbReference type="AlphaFoldDB" id="A0A2D2B1M0"/>
<accession>A0A2D2B1M0</accession>
<dbReference type="PANTHER" id="PTHR43528">
    <property type="entry name" value="ALPHA-KETOGLUTARATE PERMEASE"/>
    <property type="match status" value="1"/>
</dbReference>
<feature type="transmembrane region" description="Helical" evidence="10">
    <location>
        <begin position="376"/>
        <end position="394"/>
    </location>
</feature>
<feature type="transmembrane region" description="Helical" evidence="10">
    <location>
        <begin position="254"/>
        <end position="271"/>
    </location>
</feature>
<keyword evidence="13" id="KW-1185">Reference proteome</keyword>
<sequence>MATTETGAIDETPEGPTPPGLTPGQRLKAILGGSAGNLVEWYDWSVYIFFAVYFASQFFPEGDTTAQLFKVAAVSAVGFLARPLGAWLMGMYADKAGRRAALTLSVAMMCLGSLIIGLAPTYAQVGALAPAILLGARILQGLSVGGEYGASATYLSEMAGRNRRGFWASFQYVTLIAGSLSAQGLVVILQGVMPEADLKAWGWRIPFFIGAALAVIVFWIRRGIHESQGFENAKASGEARGKTMLLFLKHPRQTLMVMGLTAGGSLAYYVYTSYMQKFLINTTGFSKETASQVMVACLFVFMLMQPLFGWISDKVGRKPLLLFAYGGGMIATWPLMNAIAGATSAWAAFGLIMIALTFQSGYSAISGLFKAEMFPAHVRALGVALPYAIANAVFGGSAEAVALHFKQEGVESHFYLYTTAILAVGLVTVILLPDTRKHSLIHED</sequence>
<dbReference type="FunFam" id="1.20.1250.20:FF:000001">
    <property type="entry name" value="Dicarboxylate MFS transporter"/>
    <property type="match status" value="1"/>
</dbReference>
<dbReference type="EMBL" id="CP024201">
    <property type="protein sequence ID" value="ATQ44107.1"/>
    <property type="molecule type" value="Genomic_DNA"/>
</dbReference>
<evidence type="ECO:0000256" key="8">
    <source>
        <dbReference type="ARBA" id="ARBA00023136"/>
    </source>
</evidence>
<dbReference type="KEGG" id="cmb:CSW64_17785"/>
<feature type="transmembrane region" description="Helical" evidence="10">
    <location>
        <begin position="125"/>
        <end position="145"/>
    </location>
</feature>
<comment type="subcellular location">
    <subcellularLocation>
        <location evidence="1">Cell membrane</location>
        <topology evidence="1">Multi-pass membrane protein</topology>
    </subcellularLocation>
</comment>
<dbReference type="InterPro" id="IPR051084">
    <property type="entry name" value="H+-coupled_symporters"/>
</dbReference>
<dbReference type="Gene3D" id="1.20.1250.20">
    <property type="entry name" value="MFS general substrate transporter like domains"/>
    <property type="match status" value="2"/>
</dbReference>
<evidence type="ECO:0000256" key="6">
    <source>
        <dbReference type="ARBA" id="ARBA00022847"/>
    </source>
</evidence>
<dbReference type="PROSITE" id="PS00217">
    <property type="entry name" value="SUGAR_TRANSPORT_2"/>
    <property type="match status" value="1"/>
</dbReference>
<evidence type="ECO:0000256" key="9">
    <source>
        <dbReference type="SAM" id="MobiDB-lite"/>
    </source>
</evidence>
<dbReference type="InterPro" id="IPR005829">
    <property type="entry name" value="Sugar_transporter_CS"/>
</dbReference>
<feature type="transmembrane region" description="Helical" evidence="10">
    <location>
        <begin position="320"/>
        <end position="340"/>
    </location>
</feature>
<feature type="region of interest" description="Disordered" evidence="9">
    <location>
        <begin position="1"/>
        <end position="22"/>
    </location>
</feature>
<evidence type="ECO:0000256" key="10">
    <source>
        <dbReference type="SAM" id="Phobius"/>
    </source>
</evidence>
<feature type="transmembrane region" description="Helical" evidence="10">
    <location>
        <begin position="291"/>
        <end position="308"/>
    </location>
</feature>
<dbReference type="Pfam" id="PF07690">
    <property type="entry name" value="MFS_1"/>
    <property type="match status" value="1"/>
</dbReference>
<dbReference type="PROSITE" id="PS00216">
    <property type="entry name" value="SUGAR_TRANSPORT_1"/>
    <property type="match status" value="1"/>
</dbReference>
<dbReference type="PROSITE" id="PS50850">
    <property type="entry name" value="MFS"/>
    <property type="match status" value="1"/>
</dbReference>
<reference evidence="12 13" key="1">
    <citation type="submission" date="2017-10" db="EMBL/GenBank/DDBJ databases">
        <title>Genome sequence of Caulobacter mirabilis FWC38.</title>
        <authorList>
            <person name="Fiebig A."/>
            <person name="Crosson S."/>
        </authorList>
    </citation>
    <scope>NUCLEOTIDE SEQUENCE [LARGE SCALE GENOMIC DNA]</scope>
    <source>
        <strain evidence="12 13">FWC 38</strain>
    </source>
</reference>
<protein>
    <submittedName>
        <fullName evidence="12">Alpha-ketoglutarate permease</fullName>
    </submittedName>
</protein>
<name>A0A2D2B1M0_9CAUL</name>
<dbReference type="CDD" id="cd17367">
    <property type="entry name" value="MFS_KgtP"/>
    <property type="match status" value="1"/>
</dbReference>
<dbReference type="InterPro" id="IPR036259">
    <property type="entry name" value="MFS_trans_sf"/>
</dbReference>
<dbReference type="InterPro" id="IPR011701">
    <property type="entry name" value="MFS"/>
</dbReference>
<keyword evidence="8 10" id="KW-0472">Membrane</keyword>
<keyword evidence="5 10" id="KW-0812">Transmembrane</keyword>
<dbReference type="Proteomes" id="UP000228945">
    <property type="component" value="Chromosome"/>
</dbReference>
<proteinExistence type="inferred from homology"/>
<evidence type="ECO:0000313" key="13">
    <source>
        <dbReference type="Proteomes" id="UP000228945"/>
    </source>
</evidence>
<dbReference type="InterPro" id="IPR020846">
    <property type="entry name" value="MFS_dom"/>
</dbReference>
<keyword evidence="3" id="KW-0813">Transport</keyword>
<dbReference type="SUPFAM" id="SSF103473">
    <property type="entry name" value="MFS general substrate transporter"/>
    <property type="match status" value="1"/>
</dbReference>
<comment type="similarity">
    <text evidence="2">Belongs to the major facilitator superfamily. Metabolite:H+ Symporter (MHS) family (TC 2.A.1.6) family.</text>
</comment>
<dbReference type="OrthoDB" id="9783227at2"/>
<feature type="transmembrane region" description="Helical" evidence="10">
    <location>
        <begin position="414"/>
        <end position="432"/>
    </location>
</feature>
<keyword evidence="6" id="KW-0769">Symport</keyword>
<keyword evidence="7 10" id="KW-1133">Transmembrane helix</keyword>